<evidence type="ECO:0000259" key="2">
    <source>
        <dbReference type="Pfam" id="PF00501"/>
    </source>
</evidence>
<dbReference type="InterPro" id="IPR045851">
    <property type="entry name" value="AMP-bd_C_sf"/>
</dbReference>
<dbReference type="Pfam" id="PF13193">
    <property type="entry name" value="AMP-binding_C"/>
    <property type="match status" value="1"/>
</dbReference>
<dbReference type="Gene3D" id="3.40.50.12780">
    <property type="entry name" value="N-terminal domain of ligase-like"/>
    <property type="match status" value="1"/>
</dbReference>
<evidence type="ECO:0000313" key="4">
    <source>
        <dbReference type="EMBL" id="ORA04565.1"/>
    </source>
</evidence>
<dbReference type="InterPro" id="IPR020845">
    <property type="entry name" value="AMP-binding_CS"/>
</dbReference>
<protein>
    <submittedName>
        <fullName evidence="4">Acyl-CoA synthetase</fullName>
    </submittedName>
</protein>
<feature type="region of interest" description="Disordered" evidence="1">
    <location>
        <begin position="521"/>
        <end position="540"/>
    </location>
</feature>
<dbReference type="Proteomes" id="UP000192366">
    <property type="component" value="Unassembled WGS sequence"/>
</dbReference>
<gene>
    <name evidence="4" type="ORF">BST17_12705</name>
</gene>
<sequence length="540" mass="57950">MTANDRHTVSIQMGAREMSDIAALDASEPGVLLDRNPFSPSVGCADDVMDDFAAIVRALPDHAALLHNGTNVSYRELAQSIGRHALRHRALGSAVDAPSRLIGTMVSHSPAVVEELFGILGAGAAFCPIDSGLPVARQQQLAEVIGLDRVFTSWDEAPVADDCAGAAEPAPPRWQPEDPAYVLCTSGSTGRPKPVVVSRSALAVTVRALLNLFALSPGDRVLQFASLGWDTCLEEILPALTAGATVVFDDAAHSHSFPRFVRMLAEREVTVLDLPTAFWHELVLFLHEEHVALPESVRLVVIGGERIDRTRLAQWRDHATGHIRLLNTYGCTETTMVTHAVQLSGPGTEPAVSDGKAESPLGRALHHVRDHVTDEGELLVSGPALADGYLGLPERTAAEFPMIDHGGGPVRWFRTGDIVTRDENGLLYPRGRADEQVKVLGVRVHPAEVETHLSAHPAVRGAVVIGERSLGRTTLAAYVVPVGAVTPGELKRHLRGLLPSQFVPSKLIFVRELSYTASGKVDRAATQRAATEQDTRGSGR</sequence>
<dbReference type="InterPro" id="IPR000873">
    <property type="entry name" value="AMP-dep_synth/lig_dom"/>
</dbReference>
<accession>A0A1W9YWZ4</accession>
<dbReference type="PANTHER" id="PTHR45527">
    <property type="entry name" value="NONRIBOSOMAL PEPTIDE SYNTHETASE"/>
    <property type="match status" value="1"/>
</dbReference>
<dbReference type="InterPro" id="IPR042099">
    <property type="entry name" value="ANL_N_sf"/>
</dbReference>
<dbReference type="EMBL" id="MVHJ01000009">
    <property type="protein sequence ID" value="ORA04565.1"/>
    <property type="molecule type" value="Genomic_DNA"/>
</dbReference>
<dbReference type="GO" id="GO:0031177">
    <property type="term" value="F:phosphopantetheine binding"/>
    <property type="evidence" value="ECO:0007669"/>
    <property type="project" value="TreeGrafter"/>
</dbReference>
<dbReference type="AlphaFoldDB" id="A0A1W9YWZ4"/>
<dbReference type="Gene3D" id="3.30.300.30">
    <property type="match status" value="1"/>
</dbReference>
<proteinExistence type="predicted"/>
<evidence type="ECO:0000313" key="5">
    <source>
        <dbReference type="Proteomes" id="UP000192366"/>
    </source>
</evidence>
<name>A0A1W9YWZ4_MYCBA</name>
<dbReference type="PROSITE" id="PS00455">
    <property type="entry name" value="AMP_BINDING"/>
    <property type="match status" value="1"/>
</dbReference>
<feature type="domain" description="AMP-binding enzyme C-terminal" evidence="3">
    <location>
        <begin position="448"/>
        <end position="520"/>
    </location>
</feature>
<dbReference type="InterPro" id="IPR025110">
    <property type="entry name" value="AMP-bd_C"/>
</dbReference>
<feature type="domain" description="AMP-dependent synthetase/ligase" evidence="2">
    <location>
        <begin position="56"/>
        <end position="390"/>
    </location>
</feature>
<dbReference type="OrthoDB" id="2472181at2"/>
<organism evidence="4 5">
    <name type="scientific">Mycolicibacterium bacteremicum</name>
    <name type="common">Mycobacterium bacteremicum</name>
    <dbReference type="NCBI Taxonomy" id="564198"/>
    <lineage>
        <taxon>Bacteria</taxon>
        <taxon>Bacillati</taxon>
        <taxon>Actinomycetota</taxon>
        <taxon>Actinomycetes</taxon>
        <taxon>Mycobacteriales</taxon>
        <taxon>Mycobacteriaceae</taxon>
        <taxon>Mycolicibacterium</taxon>
    </lineage>
</organism>
<dbReference type="GO" id="GO:0043041">
    <property type="term" value="P:amino acid activation for nonribosomal peptide biosynthetic process"/>
    <property type="evidence" value="ECO:0007669"/>
    <property type="project" value="TreeGrafter"/>
</dbReference>
<dbReference type="GO" id="GO:0044550">
    <property type="term" value="P:secondary metabolite biosynthetic process"/>
    <property type="evidence" value="ECO:0007669"/>
    <property type="project" value="TreeGrafter"/>
</dbReference>
<evidence type="ECO:0000256" key="1">
    <source>
        <dbReference type="SAM" id="MobiDB-lite"/>
    </source>
</evidence>
<dbReference type="PANTHER" id="PTHR45527:SF1">
    <property type="entry name" value="FATTY ACID SYNTHASE"/>
    <property type="match status" value="1"/>
</dbReference>
<dbReference type="SUPFAM" id="SSF56801">
    <property type="entry name" value="Acetyl-CoA synthetase-like"/>
    <property type="match status" value="1"/>
</dbReference>
<evidence type="ECO:0000259" key="3">
    <source>
        <dbReference type="Pfam" id="PF13193"/>
    </source>
</evidence>
<dbReference type="STRING" id="564198.BST17_12705"/>
<keyword evidence="5" id="KW-1185">Reference proteome</keyword>
<dbReference type="GO" id="GO:0005737">
    <property type="term" value="C:cytoplasm"/>
    <property type="evidence" value="ECO:0007669"/>
    <property type="project" value="TreeGrafter"/>
</dbReference>
<dbReference type="Pfam" id="PF00501">
    <property type="entry name" value="AMP-binding"/>
    <property type="match status" value="1"/>
</dbReference>
<comment type="caution">
    <text evidence="4">The sequence shown here is derived from an EMBL/GenBank/DDBJ whole genome shotgun (WGS) entry which is preliminary data.</text>
</comment>
<reference evidence="4 5" key="1">
    <citation type="submission" date="2017-02" db="EMBL/GenBank/DDBJ databases">
        <title>The new phylogeny of genus Mycobacterium.</title>
        <authorList>
            <person name="Tortoli E."/>
            <person name="Trovato A."/>
            <person name="Cirillo D.M."/>
        </authorList>
    </citation>
    <scope>NUCLEOTIDE SEQUENCE [LARGE SCALE GENOMIC DNA]</scope>
    <source>
        <strain evidence="4 5">DSM 45578</strain>
    </source>
</reference>